<feature type="signal peptide" evidence="1">
    <location>
        <begin position="1"/>
        <end position="23"/>
    </location>
</feature>
<protein>
    <recommendedName>
        <fullName evidence="3">DUF538 domain-containing protein</fullName>
    </recommendedName>
</protein>
<reference evidence="2" key="1">
    <citation type="submission" date="2019-09" db="EMBL/GenBank/DDBJ databases">
        <authorList>
            <person name="Zhang L."/>
        </authorList>
    </citation>
    <scope>NUCLEOTIDE SEQUENCE</scope>
</reference>
<dbReference type="OrthoDB" id="1897482at2759"/>
<dbReference type="Gramene" id="NC7G0292310.1">
    <property type="protein sequence ID" value="NC7G0292310.1:cds"/>
    <property type="gene ID" value="NC7G0292310"/>
</dbReference>
<dbReference type="OMA" id="PIMQISK"/>
<evidence type="ECO:0000313" key="2">
    <source>
        <dbReference type="EMBL" id="VVW54456.1"/>
    </source>
</evidence>
<dbReference type="AlphaFoldDB" id="A0A5K1EZX9"/>
<dbReference type="Pfam" id="PF04398">
    <property type="entry name" value="DUF538"/>
    <property type="match status" value="1"/>
</dbReference>
<sequence length="164" mass="17819">MSPPKPFLGILLIVGFLLGFVRSHQNQTQSAYEILESYNFPRGILPKGVKSYVLKDDGSFVVQFGGSCKFQIEAGYTLDYKSRITGVLKYGSLKNLQGVSVKILFFWLGISEVDRGEGNLDFYVGPLSASFGLSNFYESPQCGCGFDCDDVNGGGGSKQLIAVS</sequence>
<dbReference type="InterPro" id="IPR036758">
    <property type="entry name" value="At5g01610-like"/>
</dbReference>
<dbReference type="SUPFAM" id="SSF141562">
    <property type="entry name" value="At5g01610-like"/>
    <property type="match status" value="1"/>
</dbReference>
<dbReference type="PANTHER" id="PTHR31676:SF27">
    <property type="entry name" value="EXPRESSED PROTEIN"/>
    <property type="match status" value="1"/>
</dbReference>
<dbReference type="PANTHER" id="PTHR31676">
    <property type="entry name" value="T31J12.3 PROTEIN-RELATED"/>
    <property type="match status" value="1"/>
</dbReference>
<evidence type="ECO:0000256" key="1">
    <source>
        <dbReference type="SAM" id="SignalP"/>
    </source>
</evidence>
<organism evidence="2">
    <name type="scientific">Nymphaea colorata</name>
    <name type="common">pocket water lily</name>
    <dbReference type="NCBI Taxonomy" id="210225"/>
    <lineage>
        <taxon>Eukaryota</taxon>
        <taxon>Viridiplantae</taxon>
        <taxon>Streptophyta</taxon>
        <taxon>Embryophyta</taxon>
        <taxon>Tracheophyta</taxon>
        <taxon>Spermatophyta</taxon>
        <taxon>Magnoliopsida</taxon>
        <taxon>Nymphaeales</taxon>
        <taxon>Nymphaeaceae</taxon>
        <taxon>Nymphaea</taxon>
    </lineage>
</organism>
<dbReference type="Gene3D" id="2.30.240.10">
    <property type="entry name" value="At5g01610-like"/>
    <property type="match status" value="1"/>
</dbReference>
<evidence type="ECO:0008006" key="3">
    <source>
        <dbReference type="Google" id="ProtNLM"/>
    </source>
</evidence>
<feature type="chain" id="PRO_5023841896" description="DUF538 domain-containing protein" evidence="1">
    <location>
        <begin position="24"/>
        <end position="164"/>
    </location>
</feature>
<keyword evidence="1" id="KW-0732">Signal</keyword>
<dbReference type="InterPro" id="IPR007493">
    <property type="entry name" value="DUF538"/>
</dbReference>
<gene>
    <name evidence="2" type="ORF">NYM_LOCUS23975</name>
</gene>
<proteinExistence type="predicted"/>
<accession>A0A5K1EZX9</accession>
<dbReference type="EMBL" id="LR721785">
    <property type="protein sequence ID" value="VVW54456.1"/>
    <property type="molecule type" value="Genomic_DNA"/>
</dbReference>
<name>A0A5K1EZX9_9MAGN</name>